<evidence type="ECO:0000256" key="7">
    <source>
        <dbReference type="ARBA" id="ARBA00022958"/>
    </source>
</evidence>
<keyword evidence="3 11" id="KW-0633">Potassium transport</keyword>
<dbReference type="InterPro" id="IPR003820">
    <property type="entry name" value="KdpC"/>
</dbReference>
<dbReference type="PIRSF" id="PIRSF001296">
    <property type="entry name" value="K_ATPase_KdpC"/>
    <property type="match status" value="1"/>
</dbReference>
<proteinExistence type="inferred from homology"/>
<dbReference type="Proteomes" id="UP001162834">
    <property type="component" value="Chromosome"/>
</dbReference>
<dbReference type="PANTHER" id="PTHR30042">
    <property type="entry name" value="POTASSIUM-TRANSPORTING ATPASE C CHAIN"/>
    <property type="match status" value="1"/>
</dbReference>
<evidence type="ECO:0000313" key="13">
    <source>
        <dbReference type="Proteomes" id="UP001162834"/>
    </source>
</evidence>
<dbReference type="PANTHER" id="PTHR30042:SF2">
    <property type="entry name" value="POTASSIUM-TRANSPORTING ATPASE KDPC SUBUNIT"/>
    <property type="match status" value="1"/>
</dbReference>
<dbReference type="GO" id="GO:0005524">
    <property type="term" value="F:ATP binding"/>
    <property type="evidence" value="ECO:0007669"/>
    <property type="project" value="UniProtKB-UniRule"/>
</dbReference>
<dbReference type="EMBL" id="CP087164">
    <property type="protein sequence ID" value="UGS38460.1"/>
    <property type="molecule type" value="Genomic_DNA"/>
</dbReference>
<protein>
    <recommendedName>
        <fullName evidence="11">Potassium-transporting ATPase KdpC subunit</fullName>
    </recommendedName>
    <alternativeName>
        <fullName evidence="11">ATP phosphohydrolase [potassium-transporting] C chain</fullName>
    </alternativeName>
    <alternativeName>
        <fullName evidence="11">Potassium-binding and translocating subunit C</fullName>
    </alternativeName>
    <alternativeName>
        <fullName evidence="11">Potassium-translocating ATPase C chain</fullName>
    </alternativeName>
</protein>
<evidence type="ECO:0000256" key="6">
    <source>
        <dbReference type="ARBA" id="ARBA00022840"/>
    </source>
</evidence>
<evidence type="ECO:0000256" key="10">
    <source>
        <dbReference type="ARBA" id="ARBA00023136"/>
    </source>
</evidence>
<dbReference type="NCBIfam" id="NF001454">
    <property type="entry name" value="PRK00315.1"/>
    <property type="match status" value="1"/>
</dbReference>
<evidence type="ECO:0000313" key="12">
    <source>
        <dbReference type="EMBL" id="UGS38460.1"/>
    </source>
</evidence>
<organism evidence="12 13">
    <name type="scientific">Capillimicrobium parvum</name>
    <dbReference type="NCBI Taxonomy" id="2884022"/>
    <lineage>
        <taxon>Bacteria</taxon>
        <taxon>Bacillati</taxon>
        <taxon>Actinomycetota</taxon>
        <taxon>Thermoleophilia</taxon>
        <taxon>Solirubrobacterales</taxon>
        <taxon>Capillimicrobiaceae</taxon>
        <taxon>Capillimicrobium</taxon>
    </lineage>
</organism>
<keyword evidence="2 11" id="KW-1003">Cell membrane</keyword>
<evidence type="ECO:0000256" key="3">
    <source>
        <dbReference type="ARBA" id="ARBA00022538"/>
    </source>
</evidence>
<keyword evidence="10 11" id="KW-0472">Membrane</keyword>
<evidence type="ECO:0000256" key="11">
    <source>
        <dbReference type="HAMAP-Rule" id="MF_00276"/>
    </source>
</evidence>
<keyword evidence="4 11" id="KW-0812">Transmembrane</keyword>
<evidence type="ECO:0000256" key="8">
    <source>
        <dbReference type="ARBA" id="ARBA00022989"/>
    </source>
</evidence>
<dbReference type="Pfam" id="PF02669">
    <property type="entry name" value="KdpC"/>
    <property type="match status" value="1"/>
</dbReference>
<keyword evidence="7 11" id="KW-0630">Potassium</keyword>
<keyword evidence="5 11" id="KW-0547">Nucleotide-binding</keyword>
<keyword evidence="6 11" id="KW-0067">ATP-binding</keyword>
<dbReference type="NCBIfam" id="TIGR00681">
    <property type="entry name" value="kdpC"/>
    <property type="match status" value="1"/>
</dbReference>
<keyword evidence="9 11" id="KW-0406">Ion transport</keyword>
<dbReference type="GO" id="GO:0005886">
    <property type="term" value="C:plasma membrane"/>
    <property type="evidence" value="ECO:0007669"/>
    <property type="project" value="UniProtKB-SubCell"/>
</dbReference>
<evidence type="ECO:0000256" key="5">
    <source>
        <dbReference type="ARBA" id="ARBA00022741"/>
    </source>
</evidence>
<reference evidence="12" key="1">
    <citation type="journal article" date="2022" name="Int. J. Syst. Evol. Microbiol.">
        <title>Pseudomonas aegrilactucae sp. nov. and Pseudomonas morbosilactucae sp. nov., pathogens causing bacterial rot of lettuce in Japan.</title>
        <authorList>
            <person name="Sawada H."/>
            <person name="Fujikawa T."/>
            <person name="Satou M."/>
        </authorList>
    </citation>
    <scope>NUCLEOTIDE SEQUENCE</scope>
    <source>
        <strain evidence="12">0166_1</strain>
    </source>
</reference>
<comment type="subcellular location">
    <subcellularLocation>
        <location evidence="11">Cell membrane</location>
        <topology evidence="11">Single-pass membrane protein</topology>
    </subcellularLocation>
</comment>
<comment type="subunit">
    <text evidence="11">The system is composed of three essential subunits: KdpA, KdpB and KdpC.</text>
</comment>
<comment type="similarity">
    <text evidence="11">Belongs to the KdpC family.</text>
</comment>
<name>A0A9E7C2D7_9ACTN</name>
<keyword evidence="8 11" id="KW-1133">Transmembrane helix</keyword>
<keyword evidence="13" id="KW-1185">Reference proteome</keyword>
<comment type="function">
    <text evidence="11">Part of the high-affinity ATP-driven potassium transport (or Kdp) system, which catalyzes the hydrolysis of ATP coupled with the electrogenic transport of potassium into the cytoplasm. This subunit acts as a catalytic chaperone that increases the ATP-binding affinity of the ATP-hydrolyzing subunit KdpB by the formation of a transient KdpB/KdpC/ATP ternary complex.</text>
</comment>
<dbReference type="HAMAP" id="MF_00276">
    <property type="entry name" value="KdpC"/>
    <property type="match status" value="1"/>
</dbReference>
<accession>A0A9E7C2D7</accession>
<sequence>MKKTLISSVVAVVVFTLLLGLAYPLVMTGIGQVAFPGNANGSQIERDGKVVGSKLLAQKTTGPRWFHPRPSQTGYDPAATFFSNRGPNQRSAKAFYDAQAARYLRRERPYNRDLTVADIPIDAVTTSGSGVDPLISRDNAEIQARRVAAVRNIPLDRVKQLIDDHTSGRFLGFVGESGVNVTELNLALDTEAR</sequence>
<keyword evidence="1 11" id="KW-0813">Transport</keyword>
<evidence type="ECO:0000256" key="9">
    <source>
        <dbReference type="ARBA" id="ARBA00023065"/>
    </source>
</evidence>
<dbReference type="KEGG" id="sbae:DSM104329_04889"/>
<gene>
    <name evidence="11 12" type="primary">kdpC</name>
    <name evidence="12" type="ORF">DSM104329_04889</name>
</gene>
<dbReference type="GO" id="GO:0008556">
    <property type="term" value="F:P-type potassium transmembrane transporter activity"/>
    <property type="evidence" value="ECO:0007669"/>
    <property type="project" value="InterPro"/>
</dbReference>
<evidence type="ECO:0000256" key="2">
    <source>
        <dbReference type="ARBA" id="ARBA00022475"/>
    </source>
</evidence>
<dbReference type="AlphaFoldDB" id="A0A9E7C2D7"/>
<evidence type="ECO:0000256" key="1">
    <source>
        <dbReference type="ARBA" id="ARBA00022448"/>
    </source>
</evidence>
<dbReference type="RefSeq" id="WP_259312482.1">
    <property type="nucleotide sequence ID" value="NZ_CP087164.1"/>
</dbReference>
<evidence type="ECO:0000256" key="4">
    <source>
        <dbReference type="ARBA" id="ARBA00022692"/>
    </source>
</evidence>